<feature type="region of interest" description="Disordered" evidence="2">
    <location>
        <begin position="121"/>
        <end position="140"/>
    </location>
</feature>
<protein>
    <submittedName>
        <fullName evidence="3">Cytoskeletal protein CcmA (Bactofilin family)</fullName>
    </submittedName>
</protein>
<comment type="similarity">
    <text evidence="1">Belongs to the bactofilin family.</text>
</comment>
<dbReference type="OrthoDB" id="5294247at2"/>
<evidence type="ECO:0000256" key="2">
    <source>
        <dbReference type="SAM" id="MobiDB-lite"/>
    </source>
</evidence>
<evidence type="ECO:0000256" key="1">
    <source>
        <dbReference type="ARBA" id="ARBA00044755"/>
    </source>
</evidence>
<evidence type="ECO:0000313" key="3">
    <source>
        <dbReference type="EMBL" id="TCS99213.1"/>
    </source>
</evidence>
<organism evidence="3 4">
    <name type="scientific">Pseudofulvimonas gallinarii</name>
    <dbReference type="NCBI Taxonomy" id="634155"/>
    <lineage>
        <taxon>Bacteria</taxon>
        <taxon>Pseudomonadati</taxon>
        <taxon>Pseudomonadota</taxon>
        <taxon>Gammaproteobacteria</taxon>
        <taxon>Lysobacterales</taxon>
        <taxon>Rhodanobacteraceae</taxon>
        <taxon>Pseudofulvimonas</taxon>
    </lineage>
</organism>
<dbReference type="Proteomes" id="UP000294599">
    <property type="component" value="Unassembled WGS sequence"/>
</dbReference>
<reference evidence="3 4" key="1">
    <citation type="submission" date="2019-03" db="EMBL/GenBank/DDBJ databases">
        <title>Genomic Encyclopedia of Type Strains, Phase IV (KMG-IV): sequencing the most valuable type-strain genomes for metagenomic binning, comparative biology and taxonomic classification.</title>
        <authorList>
            <person name="Goeker M."/>
        </authorList>
    </citation>
    <scope>NUCLEOTIDE SEQUENCE [LARGE SCALE GENOMIC DNA]</scope>
    <source>
        <strain evidence="3 4">DSM 21944</strain>
    </source>
</reference>
<dbReference type="PANTHER" id="PTHR35024">
    <property type="entry name" value="HYPOTHETICAL CYTOSOLIC PROTEIN"/>
    <property type="match status" value="1"/>
</dbReference>
<gene>
    <name evidence="3" type="ORF">EDC25_10651</name>
</gene>
<dbReference type="PANTHER" id="PTHR35024:SF4">
    <property type="entry name" value="POLYMER-FORMING CYTOSKELETAL PROTEIN"/>
    <property type="match status" value="1"/>
</dbReference>
<proteinExistence type="inferred from homology"/>
<dbReference type="EMBL" id="SMAF01000006">
    <property type="protein sequence ID" value="TCS99213.1"/>
    <property type="molecule type" value="Genomic_DNA"/>
</dbReference>
<dbReference type="InterPro" id="IPR007607">
    <property type="entry name" value="BacA/B"/>
</dbReference>
<dbReference type="RefSeq" id="WP_123522018.1">
    <property type="nucleotide sequence ID" value="NZ_JBHLWF010000031.1"/>
</dbReference>
<comment type="caution">
    <text evidence="3">The sequence shown here is derived from an EMBL/GenBank/DDBJ whole genome shotgun (WGS) entry which is preliminary data.</text>
</comment>
<keyword evidence="4" id="KW-1185">Reference proteome</keyword>
<accession>A0A4R3LGF7</accession>
<sequence length="140" mass="14596">MFSGGKKGERPANGAVDTLIGRNTSIEGSLHFTGGLYIDGRVNGSVTAEASSDAMLSISEHGEIEGEVRVPHVVVNGRLIGDILAADKVELLPNARVQGNIHYKLLQMAAGAAVTGKLVQERDEPARLTGPGHVSDADEA</sequence>
<name>A0A4R3LGF7_9GAMM</name>
<dbReference type="AlphaFoldDB" id="A0A4R3LGF7"/>
<dbReference type="Pfam" id="PF04519">
    <property type="entry name" value="Bactofilin"/>
    <property type="match status" value="1"/>
</dbReference>
<evidence type="ECO:0000313" key="4">
    <source>
        <dbReference type="Proteomes" id="UP000294599"/>
    </source>
</evidence>